<evidence type="ECO:0000313" key="4">
    <source>
        <dbReference type="Proteomes" id="UP001642464"/>
    </source>
</evidence>
<feature type="compositionally biased region" description="Low complexity" evidence="1">
    <location>
        <begin position="384"/>
        <end position="412"/>
    </location>
</feature>
<name>A0ABP0MKT8_9DINO</name>
<feature type="region of interest" description="Disordered" evidence="1">
    <location>
        <begin position="327"/>
        <end position="412"/>
    </location>
</feature>
<evidence type="ECO:0000313" key="3">
    <source>
        <dbReference type="EMBL" id="CAK9051334.1"/>
    </source>
</evidence>
<dbReference type="PANTHER" id="PTHR34154">
    <property type="entry name" value="ALKALI-SENSITIVE LINKAGE PROTEIN 1"/>
    <property type="match status" value="1"/>
</dbReference>
<feature type="non-terminal residue" evidence="3">
    <location>
        <position position="1"/>
    </location>
</feature>
<organism evidence="3 4">
    <name type="scientific">Durusdinium trenchii</name>
    <dbReference type="NCBI Taxonomy" id="1381693"/>
    <lineage>
        <taxon>Eukaryota</taxon>
        <taxon>Sar</taxon>
        <taxon>Alveolata</taxon>
        <taxon>Dinophyceae</taxon>
        <taxon>Suessiales</taxon>
        <taxon>Symbiodiniaceae</taxon>
        <taxon>Durusdinium</taxon>
    </lineage>
</organism>
<evidence type="ECO:0000256" key="1">
    <source>
        <dbReference type="SAM" id="MobiDB-lite"/>
    </source>
</evidence>
<protein>
    <submittedName>
        <fullName evidence="3">Alkali-sensitive linkage protein 1</fullName>
    </submittedName>
</protein>
<dbReference type="Gene3D" id="3.20.20.80">
    <property type="entry name" value="Glycosidases"/>
    <property type="match status" value="1"/>
</dbReference>
<dbReference type="InterPro" id="IPR024655">
    <property type="entry name" value="Asl1_glyco_hydro_catalytic"/>
</dbReference>
<dbReference type="Proteomes" id="UP001642464">
    <property type="component" value="Unassembled WGS sequence"/>
</dbReference>
<accession>A0ABP0MKT8</accession>
<feature type="domain" description="Asl1-like glycosyl hydrolase catalytic" evidence="2">
    <location>
        <begin position="11"/>
        <end position="213"/>
    </location>
</feature>
<dbReference type="PANTHER" id="PTHR34154:SF3">
    <property type="entry name" value="ALKALI-SENSITIVE LINKAGE PROTEIN 1"/>
    <property type="match status" value="1"/>
</dbReference>
<keyword evidence="4" id="KW-1185">Reference proteome</keyword>
<reference evidence="3 4" key="1">
    <citation type="submission" date="2024-02" db="EMBL/GenBank/DDBJ databases">
        <authorList>
            <person name="Chen Y."/>
            <person name="Shah S."/>
            <person name="Dougan E. K."/>
            <person name="Thang M."/>
            <person name="Chan C."/>
        </authorList>
    </citation>
    <scope>NUCLEOTIDE SEQUENCE [LARGE SCALE GENOMIC DNA]</scope>
</reference>
<dbReference type="InterPro" id="IPR017853">
    <property type="entry name" value="GH"/>
</dbReference>
<dbReference type="SUPFAM" id="SSF51445">
    <property type="entry name" value="(Trans)glycosidases"/>
    <property type="match status" value="1"/>
</dbReference>
<dbReference type="InterPro" id="IPR053183">
    <property type="entry name" value="ASL1"/>
</dbReference>
<feature type="compositionally biased region" description="Low complexity" evidence="1">
    <location>
        <begin position="327"/>
        <end position="377"/>
    </location>
</feature>
<dbReference type="EMBL" id="CAXAMM010022179">
    <property type="protein sequence ID" value="CAK9051334.1"/>
    <property type="molecule type" value="Genomic_DNA"/>
</dbReference>
<evidence type="ECO:0000259" key="2">
    <source>
        <dbReference type="Pfam" id="PF11790"/>
    </source>
</evidence>
<feature type="region of interest" description="Disordered" evidence="1">
    <location>
        <begin position="300"/>
        <end position="319"/>
    </location>
</feature>
<gene>
    <name evidence="3" type="ORF">SCF082_LOCUS28186</name>
</gene>
<sequence>GPDLSVWKMAGVDFVPMIWGFATCCLGQASGLPSSSSALLGFNEPNFPNQRLGTLQAAEHWKDVEQLAADYGISTIVSPSMNYHWSMDPIDWLQQFFAHCEGCKVDAIGIHVFTCYAAGLKYHLDRYRIFGKPMWITEIACSDPASPERLSAEGQMAYMREAIPLLEADEDVAKYAWFSYFKDEWAHPIVDGENGDAGLVHPNGTLTPLGNLYNSFAAGSNLTEINITEPENETISSTTSSKTWTTSLAWTQTFTTTLSGTTRSETITTLTGTLTSQSLTTTLTGTMASKTRTLTTLTTSMSESTETLSATSTGSMTSETFSETLSTTLSGTSTGTMTSETFTATSSRTRSVTPTSTLRGTTRSETATTGTTITTTSGNKAAVTGSSTSETLSTTATDTRTSRTVTGTGTRTTAQGSILGTITASSTTRLSGSSTPIKSTTWSSTSTDVIDAGVICIS</sequence>
<proteinExistence type="predicted"/>
<dbReference type="Pfam" id="PF11790">
    <property type="entry name" value="Glyco_hydro_cc"/>
    <property type="match status" value="1"/>
</dbReference>
<comment type="caution">
    <text evidence="3">The sequence shown here is derived from an EMBL/GenBank/DDBJ whole genome shotgun (WGS) entry which is preliminary data.</text>
</comment>